<evidence type="ECO:0000256" key="1">
    <source>
        <dbReference type="SAM" id="SignalP"/>
    </source>
</evidence>
<protein>
    <recommendedName>
        <fullName evidence="4">Sulfite dehydrogenase (Cytochrome) subunit SorB</fullName>
    </recommendedName>
</protein>
<sequence length="110" mass="11576">MLRAVLPMAAVLGLALLPHPGEAATITTLKSLKLDVPLSDAMFPAGPGSDAINNNCLACHSADHVLNQPSLSREAWQEVVNKMITAYKAPVSPDDAKAIVDYLVRTKGAS</sequence>
<evidence type="ECO:0000313" key="3">
    <source>
        <dbReference type="Proteomes" id="UP000189796"/>
    </source>
</evidence>
<dbReference type="GO" id="GO:0020037">
    <property type="term" value="F:heme binding"/>
    <property type="evidence" value="ECO:0007669"/>
    <property type="project" value="InterPro"/>
</dbReference>
<dbReference type="SUPFAM" id="SSF46626">
    <property type="entry name" value="Cytochrome c"/>
    <property type="match status" value="1"/>
</dbReference>
<keyword evidence="1" id="KW-0732">Signal</keyword>
<dbReference type="GO" id="GO:0009055">
    <property type="term" value="F:electron transfer activity"/>
    <property type="evidence" value="ECO:0007669"/>
    <property type="project" value="InterPro"/>
</dbReference>
<feature type="chain" id="PRO_5013223078" description="Sulfite dehydrogenase (Cytochrome) subunit SorB" evidence="1">
    <location>
        <begin position="24"/>
        <end position="110"/>
    </location>
</feature>
<dbReference type="AlphaFoldDB" id="A0A1M5IFC4"/>
<dbReference type="OrthoDB" id="9789237at2"/>
<reference evidence="2 3" key="1">
    <citation type="submission" date="2016-11" db="EMBL/GenBank/DDBJ databases">
        <authorList>
            <person name="Jaros S."/>
            <person name="Januszkiewicz K."/>
            <person name="Wedrychowicz H."/>
        </authorList>
    </citation>
    <scope>NUCLEOTIDE SEQUENCE [LARGE SCALE GENOMIC DNA]</scope>
    <source>
        <strain evidence="2 3">GAS138</strain>
    </source>
</reference>
<evidence type="ECO:0008006" key="4">
    <source>
        <dbReference type="Google" id="ProtNLM"/>
    </source>
</evidence>
<organism evidence="2 3">
    <name type="scientific">Bradyrhizobium erythrophlei</name>
    <dbReference type="NCBI Taxonomy" id="1437360"/>
    <lineage>
        <taxon>Bacteria</taxon>
        <taxon>Pseudomonadati</taxon>
        <taxon>Pseudomonadota</taxon>
        <taxon>Alphaproteobacteria</taxon>
        <taxon>Hyphomicrobiales</taxon>
        <taxon>Nitrobacteraceae</taxon>
        <taxon>Bradyrhizobium</taxon>
    </lineage>
</organism>
<dbReference type="EMBL" id="LT670817">
    <property type="protein sequence ID" value="SHG26945.1"/>
    <property type="molecule type" value="Genomic_DNA"/>
</dbReference>
<accession>A0A1M5IFC4</accession>
<dbReference type="InterPro" id="IPR036909">
    <property type="entry name" value="Cyt_c-like_dom_sf"/>
</dbReference>
<dbReference type="RefSeq" id="WP_079607065.1">
    <property type="nucleotide sequence ID" value="NZ_LT670817.1"/>
</dbReference>
<dbReference type="Gene3D" id="1.10.760.10">
    <property type="entry name" value="Cytochrome c-like domain"/>
    <property type="match status" value="1"/>
</dbReference>
<name>A0A1M5IFC4_9BRAD</name>
<feature type="signal peptide" evidence="1">
    <location>
        <begin position="1"/>
        <end position="23"/>
    </location>
</feature>
<proteinExistence type="predicted"/>
<gene>
    <name evidence="2" type="ORF">SAMN05443248_0953</name>
</gene>
<dbReference type="Proteomes" id="UP000189796">
    <property type="component" value="Chromosome I"/>
</dbReference>
<evidence type="ECO:0000313" key="2">
    <source>
        <dbReference type="EMBL" id="SHG26945.1"/>
    </source>
</evidence>